<dbReference type="SMART" id="SM00448">
    <property type="entry name" value="REC"/>
    <property type="match status" value="1"/>
</dbReference>
<dbReference type="PANTHER" id="PTHR44591:SF14">
    <property type="entry name" value="PROTEIN PILG"/>
    <property type="match status" value="1"/>
</dbReference>
<dbReference type="GO" id="GO:0000160">
    <property type="term" value="P:phosphorelay signal transduction system"/>
    <property type="evidence" value="ECO:0007669"/>
    <property type="project" value="UniProtKB-KW"/>
</dbReference>
<accession>A0A5C5XUQ5</accession>
<dbReference type="PROSITE" id="PS50110">
    <property type="entry name" value="RESPONSE_REGULATORY"/>
    <property type="match status" value="1"/>
</dbReference>
<dbReference type="SUPFAM" id="SSF55874">
    <property type="entry name" value="ATPase domain of HSP90 chaperone/DNA topoisomerase II/histidine kinase"/>
    <property type="match status" value="1"/>
</dbReference>
<name>A0A5C5XUQ5_9BACT</name>
<dbReference type="Proteomes" id="UP000318053">
    <property type="component" value="Unassembled WGS sequence"/>
</dbReference>
<dbReference type="Pfam" id="PF13581">
    <property type="entry name" value="HATPase_c_2"/>
    <property type="match status" value="1"/>
</dbReference>
<dbReference type="AlphaFoldDB" id="A0A5C5XUQ5"/>
<dbReference type="Pfam" id="PF00072">
    <property type="entry name" value="Response_reg"/>
    <property type="match status" value="1"/>
</dbReference>
<evidence type="ECO:0000256" key="2">
    <source>
        <dbReference type="ARBA" id="ARBA00023012"/>
    </source>
</evidence>
<keyword evidence="2" id="KW-0902">Two-component regulatory system</keyword>
<keyword evidence="6" id="KW-1185">Reference proteome</keyword>
<gene>
    <name evidence="5" type="primary">phoP_3</name>
    <name evidence="5" type="ORF">CA85_27310</name>
</gene>
<feature type="domain" description="Response regulatory" evidence="4">
    <location>
        <begin position="6"/>
        <end position="120"/>
    </location>
</feature>
<evidence type="ECO:0000259" key="4">
    <source>
        <dbReference type="PROSITE" id="PS50110"/>
    </source>
</evidence>
<dbReference type="InterPro" id="IPR001789">
    <property type="entry name" value="Sig_transdc_resp-reg_receiver"/>
</dbReference>
<dbReference type="InterPro" id="IPR036890">
    <property type="entry name" value="HATPase_C_sf"/>
</dbReference>
<organism evidence="5 6">
    <name type="scientific">Allorhodopirellula solitaria</name>
    <dbReference type="NCBI Taxonomy" id="2527987"/>
    <lineage>
        <taxon>Bacteria</taxon>
        <taxon>Pseudomonadati</taxon>
        <taxon>Planctomycetota</taxon>
        <taxon>Planctomycetia</taxon>
        <taxon>Pirellulales</taxon>
        <taxon>Pirellulaceae</taxon>
        <taxon>Allorhodopirellula</taxon>
    </lineage>
</organism>
<sequence>MTEPTLVLAVDDSMTQVTGMQLLLQQHGYEVMTAANGRLALEAVRERRPGLVVTDLQMPEMDGLQLVAALREEFSGLPIILTTAKGSEEIAAKALRLGASSYVPKRTLNEDLVPTIERMMSMVDVAEHVAKPSTLLTSIEMELSLGNDDMLVPNVIARLEQPLSELGLLDDTMQMQISTALDEALINAIIHGNLEISTELRYQGTDEQFREIVRERQRQTPYRNRSVTIKMAANREAVSFTIRDEGPGFDVSSLPDPTDFSNLGECGGRGLLLINAFMDEVVHQDNGNEIVMSKKKADALPEND</sequence>
<evidence type="ECO:0000313" key="5">
    <source>
        <dbReference type="EMBL" id="TWT66634.1"/>
    </source>
</evidence>
<keyword evidence="1 3" id="KW-0597">Phosphoprotein</keyword>
<evidence type="ECO:0000256" key="1">
    <source>
        <dbReference type="ARBA" id="ARBA00022553"/>
    </source>
</evidence>
<dbReference type="PANTHER" id="PTHR44591">
    <property type="entry name" value="STRESS RESPONSE REGULATOR PROTEIN 1"/>
    <property type="match status" value="1"/>
</dbReference>
<dbReference type="SUPFAM" id="SSF52172">
    <property type="entry name" value="CheY-like"/>
    <property type="match status" value="1"/>
</dbReference>
<reference evidence="5 6" key="1">
    <citation type="submission" date="2019-02" db="EMBL/GenBank/DDBJ databases">
        <title>Deep-cultivation of Planctomycetes and their phenomic and genomic characterization uncovers novel biology.</title>
        <authorList>
            <person name="Wiegand S."/>
            <person name="Jogler M."/>
            <person name="Boedeker C."/>
            <person name="Pinto D."/>
            <person name="Vollmers J."/>
            <person name="Rivas-Marin E."/>
            <person name="Kohn T."/>
            <person name="Peeters S.H."/>
            <person name="Heuer A."/>
            <person name="Rast P."/>
            <person name="Oberbeckmann S."/>
            <person name="Bunk B."/>
            <person name="Jeske O."/>
            <person name="Meyerdierks A."/>
            <person name="Storesund J.E."/>
            <person name="Kallscheuer N."/>
            <person name="Luecker S."/>
            <person name="Lage O.M."/>
            <person name="Pohl T."/>
            <person name="Merkel B.J."/>
            <person name="Hornburger P."/>
            <person name="Mueller R.-W."/>
            <person name="Bruemmer F."/>
            <person name="Labrenz M."/>
            <person name="Spormann A.M."/>
            <person name="Op Den Camp H."/>
            <person name="Overmann J."/>
            <person name="Amann R."/>
            <person name="Jetten M.S.M."/>
            <person name="Mascher T."/>
            <person name="Medema M.H."/>
            <person name="Devos D.P."/>
            <person name="Kaster A.-K."/>
            <person name="Ovreas L."/>
            <person name="Rohde M."/>
            <person name="Galperin M.Y."/>
            <person name="Jogler C."/>
        </authorList>
    </citation>
    <scope>NUCLEOTIDE SEQUENCE [LARGE SCALE GENOMIC DNA]</scope>
    <source>
        <strain evidence="5 6">CA85</strain>
    </source>
</reference>
<dbReference type="InterPro" id="IPR003594">
    <property type="entry name" value="HATPase_dom"/>
</dbReference>
<protein>
    <submittedName>
        <fullName evidence="5">Alkaline phosphatase synthesis transcriptional regulatory protein PhoP</fullName>
    </submittedName>
</protein>
<feature type="modified residue" description="4-aspartylphosphate" evidence="3">
    <location>
        <position position="55"/>
    </location>
</feature>
<dbReference type="InterPro" id="IPR011006">
    <property type="entry name" value="CheY-like_superfamily"/>
</dbReference>
<dbReference type="EMBL" id="SJPK01000005">
    <property type="protein sequence ID" value="TWT66634.1"/>
    <property type="molecule type" value="Genomic_DNA"/>
</dbReference>
<dbReference type="InterPro" id="IPR050595">
    <property type="entry name" value="Bact_response_regulator"/>
</dbReference>
<evidence type="ECO:0000313" key="6">
    <source>
        <dbReference type="Proteomes" id="UP000318053"/>
    </source>
</evidence>
<dbReference type="Gene3D" id="3.30.565.10">
    <property type="entry name" value="Histidine kinase-like ATPase, C-terminal domain"/>
    <property type="match status" value="1"/>
</dbReference>
<dbReference type="CDD" id="cd00156">
    <property type="entry name" value="REC"/>
    <property type="match status" value="1"/>
</dbReference>
<proteinExistence type="predicted"/>
<evidence type="ECO:0000256" key="3">
    <source>
        <dbReference type="PROSITE-ProRule" id="PRU00169"/>
    </source>
</evidence>
<dbReference type="RefSeq" id="WP_186774910.1">
    <property type="nucleotide sequence ID" value="NZ_SJPK01000005.1"/>
</dbReference>
<dbReference type="Gene3D" id="3.40.50.2300">
    <property type="match status" value="1"/>
</dbReference>
<dbReference type="CDD" id="cd16936">
    <property type="entry name" value="HATPase_RsbW-like"/>
    <property type="match status" value="1"/>
</dbReference>
<comment type="caution">
    <text evidence="5">The sequence shown here is derived from an EMBL/GenBank/DDBJ whole genome shotgun (WGS) entry which is preliminary data.</text>
</comment>